<dbReference type="InterPro" id="IPR051089">
    <property type="entry name" value="prtT"/>
</dbReference>
<dbReference type="VEuPathDB" id="FungiDB:BO71DRAFT_349072"/>
<feature type="region of interest" description="Disordered" evidence="7">
    <location>
        <begin position="93"/>
        <end position="143"/>
    </location>
</feature>
<gene>
    <name evidence="8" type="ORF">BO71DRAFT_349072</name>
</gene>
<organism evidence="8 9">
    <name type="scientific">Aspergillus ellipticus CBS 707.79</name>
    <dbReference type="NCBI Taxonomy" id="1448320"/>
    <lineage>
        <taxon>Eukaryota</taxon>
        <taxon>Fungi</taxon>
        <taxon>Dikarya</taxon>
        <taxon>Ascomycota</taxon>
        <taxon>Pezizomycotina</taxon>
        <taxon>Eurotiomycetes</taxon>
        <taxon>Eurotiomycetidae</taxon>
        <taxon>Eurotiales</taxon>
        <taxon>Aspergillaceae</taxon>
        <taxon>Aspergillus</taxon>
        <taxon>Aspergillus subgen. Circumdati</taxon>
    </lineage>
</organism>
<dbReference type="GO" id="GO:0008270">
    <property type="term" value="F:zinc ion binding"/>
    <property type="evidence" value="ECO:0007669"/>
    <property type="project" value="InterPro"/>
</dbReference>
<keyword evidence="5" id="KW-0804">Transcription</keyword>
<keyword evidence="4" id="KW-0238">DNA-binding</keyword>
<evidence type="ECO:0000256" key="7">
    <source>
        <dbReference type="SAM" id="MobiDB-lite"/>
    </source>
</evidence>
<reference evidence="8 9" key="1">
    <citation type="submission" date="2018-02" db="EMBL/GenBank/DDBJ databases">
        <title>The genomes of Aspergillus section Nigri reveals drivers in fungal speciation.</title>
        <authorList>
            <consortium name="DOE Joint Genome Institute"/>
            <person name="Vesth T.C."/>
            <person name="Nybo J."/>
            <person name="Theobald S."/>
            <person name="Brandl J."/>
            <person name="Frisvad J.C."/>
            <person name="Nielsen K.F."/>
            <person name="Lyhne E.K."/>
            <person name="Kogle M.E."/>
            <person name="Kuo A."/>
            <person name="Riley R."/>
            <person name="Clum A."/>
            <person name="Nolan M."/>
            <person name="Lipzen A."/>
            <person name="Salamov A."/>
            <person name="Henrissat B."/>
            <person name="Wiebenga A."/>
            <person name="De vries R.P."/>
            <person name="Grigoriev I.V."/>
            <person name="Mortensen U.H."/>
            <person name="Andersen M.R."/>
            <person name="Baker S.E."/>
        </authorList>
    </citation>
    <scope>NUCLEOTIDE SEQUENCE [LARGE SCALE GENOMIC DNA]</scope>
    <source>
        <strain evidence="8 9">CBS 707.79</strain>
    </source>
</reference>
<dbReference type="Proteomes" id="UP000247810">
    <property type="component" value="Unassembled WGS sequence"/>
</dbReference>
<keyword evidence="3" id="KW-0805">Transcription regulation</keyword>
<comment type="subcellular location">
    <subcellularLocation>
        <location evidence="1">Nucleus</location>
    </subcellularLocation>
</comment>
<dbReference type="Gene3D" id="4.10.240.10">
    <property type="entry name" value="Zn(2)-C6 fungal-type DNA-binding domain"/>
    <property type="match status" value="1"/>
</dbReference>
<dbReference type="STRING" id="1448320.A0A319DHD7"/>
<proteinExistence type="predicted"/>
<dbReference type="PANTHER" id="PTHR31845:SF18">
    <property type="entry name" value="ZN(II)2CYS6 TRANSCRIPTION FACTOR (EUROFUNG)"/>
    <property type="match status" value="1"/>
</dbReference>
<name>A0A319DHD7_9EURO</name>
<sequence>MERFQVTSTYGQACTNCYKAKCRCVRPSGGTCERCLRLKKRCQPSDSLRRRHAQMGEESDARIARLEDRMDGLVSAMQSFIGSPSAHPSSINVLQSLNGNHTSSSVSSSSDPLANSRSTNPGFSGGPTVTTNSISTLSPNKNPPFLSNPYPLSPYAPLLYEADDRLNFFRCRMLPYFPFVDLAPNMTSRYLRQNRPILFQAIQTVTTFSAKERLPQVEELKHLLFSSALLQVQSNIDLLLGLLTYIAWSTDAFLGRADLVSRLMMLAISLVYDLRLFKQSSLDVQLMMTITQGRAEEGNQSINDETPYGLLERQRAVLACFVLSSNISSHLGRQDAIRWTPQMEESLRSIALTKSCPADELFVYQVRLQLLKQKADAVRQQDETDHDRTGTAPMAASAPRLLYVKALRGQLHELMYSFPPELCQIDILNAHAQYVDLYINQLAYSINKSPPLDVSRHGGGLLGFELLECLWQSVQNIKLWLDNFYRIPASNLVGQPFHFWSHMVLSITLLKYLSTLRDPEWDFQAVRGTVNLISTMDCMLERLDLCSSKEPELQCNDHLLHYLSKLLARCRAWAEARWNMTASSPLQDNRPCSDTAPHNYHIPDLDQIVWMQSMDLGDDKWFDDVLSIPSTFE</sequence>
<dbReference type="GO" id="GO:0000981">
    <property type="term" value="F:DNA-binding transcription factor activity, RNA polymerase II-specific"/>
    <property type="evidence" value="ECO:0007669"/>
    <property type="project" value="InterPro"/>
</dbReference>
<evidence type="ECO:0000313" key="8">
    <source>
        <dbReference type="EMBL" id="PYH96454.1"/>
    </source>
</evidence>
<protein>
    <submittedName>
        <fullName evidence="8">Putative C6 transcription factor</fullName>
    </submittedName>
</protein>
<keyword evidence="9" id="KW-1185">Reference proteome</keyword>
<evidence type="ECO:0000256" key="1">
    <source>
        <dbReference type="ARBA" id="ARBA00004123"/>
    </source>
</evidence>
<dbReference type="AlphaFoldDB" id="A0A319DHD7"/>
<dbReference type="EMBL" id="KZ825837">
    <property type="protein sequence ID" value="PYH96454.1"/>
    <property type="molecule type" value="Genomic_DNA"/>
</dbReference>
<dbReference type="PANTHER" id="PTHR31845">
    <property type="entry name" value="FINGER DOMAIN PROTEIN, PUTATIVE-RELATED"/>
    <property type="match status" value="1"/>
</dbReference>
<evidence type="ECO:0000256" key="3">
    <source>
        <dbReference type="ARBA" id="ARBA00023015"/>
    </source>
</evidence>
<evidence type="ECO:0000313" key="9">
    <source>
        <dbReference type="Proteomes" id="UP000247810"/>
    </source>
</evidence>
<keyword evidence="6" id="KW-0539">Nucleus</keyword>
<evidence type="ECO:0000256" key="5">
    <source>
        <dbReference type="ARBA" id="ARBA00023163"/>
    </source>
</evidence>
<dbReference type="InterPro" id="IPR036864">
    <property type="entry name" value="Zn2-C6_fun-type_DNA-bd_sf"/>
</dbReference>
<evidence type="ECO:0000256" key="4">
    <source>
        <dbReference type="ARBA" id="ARBA00023125"/>
    </source>
</evidence>
<keyword evidence="2" id="KW-0862">Zinc</keyword>
<accession>A0A319DHD7</accession>
<dbReference type="GO" id="GO:0005634">
    <property type="term" value="C:nucleus"/>
    <property type="evidence" value="ECO:0007669"/>
    <property type="project" value="UniProtKB-SubCell"/>
</dbReference>
<feature type="compositionally biased region" description="Polar residues" evidence="7">
    <location>
        <begin position="93"/>
        <end position="102"/>
    </location>
</feature>
<dbReference type="OrthoDB" id="1600564at2759"/>
<evidence type="ECO:0000256" key="2">
    <source>
        <dbReference type="ARBA" id="ARBA00022833"/>
    </source>
</evidence>
<evidence type="ECO:0000256" key="6">
    <source>
        <dbReference type="ARBA" id="ARBA00023242"/>
    </source>
</evidence>
<dbReference type="GO" id="GO:0000976">
    <property type="term" value="F:transcription cis-regulatory region binding"/>
    <property type="evidence" value="ECO:0007669"/>
    <property type="project" value="TreeGrafter"/>
</dbReference>
<feature type="compositionally biased region" description="Polar residues" evidence="7">
    <location>
        <begin position="111"/>
        <end position="140"/>
    </location>
</feature>